<evidence type="ECO:0000313" key="3">
    <source>
        <dbReference type="Proteomes" id="UP001628156"/>
    </source>
</evidence>
<feature type="transmembrane region" description="Helical" evidence="1">
    <location>
        <begin position="36"/>
        <end position="57"/>
    </location>
</feature>
<feature type="transmembrane region" description="Helical" evidence="1">
    <location>
        <begin position="64"/>
        <end position="81"/>
    </location>
</feature>
<protein>
    <recommendedName>
        <fullName evidence="4">Reticulon-like protein</fullName>
    </recommendedName>
</protein>
<reference evidence="2 3" key="1">
    <citation type="journal article" date="2019" name="PLoS Negl. Trop. Dis.">
        <title>Whole genome sequencing of Entamoeba nuttalli reveals mammalian host-related molecular signatures and a novel octapeptide-repeat surface protein.</title>
        <authorList>
            <person name="Tanaka M."/>
            <person name="Makiuchi T."/>
            <person name="Komiyama T."/>
            <person name="Shiina T."/>
            <person name="Osaki K."/>
            <person name="Tachibana H."/>
        </authorList>
    </citation>
    <scope>NUCLEOTIDE SEQUENCE [LARGE SCALE GENOMIC DNA]</scope>
    <source>
        <strain evidence="2 3">P19-061405</strain>
    </source>
</reference>
<feature type="transmembrane region" description="Helical" evidence="1">
    <location>
        <begin position="130"/>
        <end position="163"/>
    </location>
</feature>
<dbReference type="EMBL" id="BAAFRS010000036">
    <property type="protein sequence ID" value="GAB1219462.1"/>
    <property type="molecule type" value="Genomic_DNA"/>
</dbReference>
<sequence>MSYSDILQGNVSWWKGHKMDIAYIYNCFSGDNGSTAYFTVAGISFAIFLFICSLVDFLNSLSVCLVYVSLFLIVLHLDIVVESKKLPWKGKVKHVQYTRFKKSVLEPIKHFREMVYEKIGILSNGVPKVMIFYCMLFTGILIVTILTIIPVKFFSFCLLIGLLTIPQALRNYVEQDVNSAETFRKFVKQQLKEKGLYVTDQELIESMKNNKQITPDLVKKKCEAKKFKKSLKRLSVQKDVIVSLGNKLDDNQKQIVDEALKESTKDVEKGYTPEEFEVVNEKKYQRPKGKVKFD</sequence>
<evidence type="ECO:0000313" key="2">
    <source>
        <dbReference type="EMBL" id="GAB1219462.1"/>
    </source>
</evidence>
<keyword evidence="1" id="KW-0812">Transmembrane</keyword>
<evidence type="ECO:0000256" key="1">
    <source>
        <dbReference type="SAM" id="Phobius"/>
    </source>
</evidence>
<comment type="caution">
    <text evidence="2">The sequence shown here is derived from an EMBL/GenBank/DDBJ whole genome shotgun (WGS) entry which is preliminary data.</text>
</comment>
<keyword evidence="3" id="KW-1185">Reference proteome</keyword>
<evidence type="ECO:0008006" key="4">
    <source>
        <dbReference type="Google" id="ProtNLM"/>
    </source>
</evidence>
<gene>
    <name evidence="2" type="ORF">ENUP19_0036G0033</name>
</gene>
<name>A0ABQ0D9D0_9EUKA</name>
<organism evidence="2 3">
    <name type="scientific">Entamoeba nuttalli</name>
    <dbReference type="NCBI Taxonomy" id="412467"/>
    <lineage>
        <taxon>Eukaryota</taxon>
        <taxon>Amoebozoa</taxon>
        <taxon>Evosea</taxon>
        <taxon>Archamoebae</taxon>
        <taxon>Mastigamoebida</taxon>
        <taxon>Entamoebidae</taxon>
        <taxon>Entamoeba</taxon>
    </lineage>
</organism>
<keyword evidence="1" id="KW-0472">Membrane</keyword>
<keyword evidence="1" id="KW-1133">Transmembrane helix</keyword>
<proteinExistence type="predicted"/>
<dbReference type="Proteomes" id="UP001628156">
    <property type="component" value="Unassembled WGS sequence"/>
</dbReference>
<accession>A0ABQ0D9D0</accession>